<protein>
    <submittedName>
        <fullName evidence="1">Uncharacterized protein</fullName>
    </submittedName>
</protein>
<keyword evidence="2" id="KW-1185">Reference proteome</keyword>
<gene>
    <name evidence="1" type="ORF">ABG768_027607</name>
</gene>
<dbReference type="Proteomes" id="UP001479290">
    <property type="component" value="Unassembled WGS sequence"/>
</dbReference>
<evidence type="ECO:0000313" key="2">
    <source>
        <dbReference type="Proteomes" id="UP001479290"/>
    </source>
</evidence>
<sequence length="97" mass="10634">MERLTSSFTRLDKLNGAHQALPIIPATPSGCQRIKGDLQAVVRGMQTAVRRLRAGERPRASLEKSPPPPFKVAASFQEKSVGFAAAKCYKCYHNLLP</sequence>
<reference evidence="1 2" key="1">
    <citation type="submission" date="2024-05" db="EMBL/GenBank/DDBJ databases">
        <title>A high-quality chromosomal-level genome assembly of Topmouth culter (Culter alburnus).</title>
        <authorList>
            <person name="Zhao H."/>
        </authorList>
    </citation>
    <scope>NUCLEOTIDE SEQUENCE [LARGE SCALE GENOMIC DNA]</scope>
    <source>
        <strain evidence="1">CATC2023</strain>
        <tissue evidence="1">Muscle</tissue>
    </source>
</reference>
<proteinExistence type="predicted"/>
<evidence type="ECO:0000313" key="1">
    <source>
        <dbReference type="EMBL" id="KAK9969430.1"/>
    </source>
</evidence>
<dbReference type="AlphaFoldDB" id="A0AAW2AA75"/>
<comment type="caution">
    <text evidence="1">The sequence shown here is derived from an EMBL/GenBank/DDBJ whole genome shotgun (WGS) entry which is preliminary data.</text>
</comment>
<dbReference type="EMBL" id="JAWDJR010000009">
    <property type="protein sequence ID" value="KAK9969430.1"/>
    <property type="molecule type" value="Genomic_DNA"/>
</dbReference>
<accession>A0AAW2AA75</accession>
<name>A0AAW2AA75_CULAL</name>
<organism evidence="1 2">
    <name type="scientific">Culter alburnus</name>
    <name type="common">Topmouth culter</name>
    <dbReference type="NCBI Taxonomy" id="194366"/>
    <lineage>
        <taxon>Eukaryota</taxon>
        <taxon>Metazoa</taxon>
        <taxon>Chordata</taxon>
        <taxon>Craniata</taxon>
        <taxon>Vertebrata</taxon>
        <taxon>Euteleostomi</taxon>
        <taxon>Actinopterygii</taxon>
        <taxon>Neopterygii</taxon>
        <taxon>Teleostei</taxon>
        <taxon>Ostariophysi</taxon>
        <taxon>Cypriniformes</taxon>
        <taxon>Xenocyprididae</taxon>
        <taxon>Xenocypridinae</taxon>
        <taxon>Culter</taxon>
    </lineage>
</organism>